<reference evidence="6 7" key="1">
    <citation type="submission" date="2018-06" db="EMBL/GenBank/DDBJ databases">
        <title>Extensive metabolic versatility and redundancy in microbially diverse, dynamic hydrothermal sediments.</title>
        <authorList>
            <person name="Dombrowski N."/>
            <person name="Teske A."/>
            <person name="Baker B.J."/>
        </authorList>
    </citation>
    <scope>NUCLEOTIDE SEQUENCE [LARGE SCALE GENOMIC DNA]</scope>
    <source>
        <strain evidence="6">B66_G16</strain>
    </source>
</reference>
<dbReference type="EMBL" id="QMQV01000020">
    <property type="protein sequence ID" value="RLE49863.1"/>
    <property type="molecule type" value="Genomic_DNA"/>
</dbReference>
<comment type="subunit">
    <text evidence="4">Part of the 50S ribosomal subunit. Homodimer, it forms part of the ribosomal stalk which helps the ribosome interact with GTP-bound translation factors. Forms a heptameric L10(L12)2(L12)2(L12)2 complex, where L10 forms an elongated spine to which the L12 dimers bind in a sequential fashion.</text>
</comment>
<dbReference type="PANTHER" id="PTHR45696">
    <property type="entry name" value="60S ACIDIC RIBOSOMAL PROTEIN P1"/>
    <property type="match status" value="1"/>
</dbReference>
<feature type="region of interest" description="Disordered" evidence="5">
    <location>
        <begin position="68"/>
        <end position="109"/>
    </location>
</feature>
<name>A0A497ER81_9CREN</name>
<dbReference type="GO" id="GO:1990904">
    <property type="term" value="C:ribonucleoprotein complex"/>
    <property type="evidence" value="ECO:0007669"/>
    <property type="project" value="UniProtKB-KW"/>
</dbReference>
<dbReference type="InterPro" id="IPR027534">
    <property type="entry name" value="Ribosomal_P1/P2"/>
</dbReference>
<proteinExistence type="inferred from homology"/>
<feature type="compositionally biased region" description="Low complexity" evidence="5">
    <location>
        <begin position="68"/>
        <end position="80"/>
    </location>
</feature>
<keyword evidence="3 4" id="KW-0687">Ribonucleoprotein</keyword>
<dbReference type="GO" id="GO:0003735">
    <property type="term" value="F:structural constituent of ribosome"/>
    <property type="evidence" value="ECO:0007669"/>
    <property type="project" value="InterPro"/>
</dbReference>
<dbReference type="GO" id="GO:0006414">
    <property type="term" value="P:translational elongation"/>
    <property type="evidence" value="ECO:0007669"/>
    <property type="project" value="InterPro"/>
</dbReference>
<protein>
    <recommendedName>
        <fullName evidence="4">Large ribosomal subunit protein P1</fullName>
    </recommendedName>
</protein>
<organism evidence="6 7">
    <name type="scientific">Thermoproteota archaeon</name>
    <dbReference type="NCBI Taxonomy" id="2056631"/>
    <lineage>
        <taxon>Archaea</taxon>
        <taxon>Thermoproteota</taxon>
    </lineage>
</organism>
<evidence type="ECO:0000313" key="7">
    <source>
        <dbReference type="Proteomes" id="UP000278475"/>
    </source>
</evidence>
<dbReference type="Gene3D" id="1.10.10.1410">
    <property type="match status" value="1"/>
</dbReference>
<dbReference type="NCBIfam" id="TIGR03685">
    <property type="entry name" value="ribo_P1_arch"/>
    <property type="match status" value="1"/>
</dbReference>
<keyword evidence="2 4" id="KW-0689">Ribosomal protein</keyword>
<dbReference type="HAMAP" id="MF_01478">
    <property type="entry name" value="Ribosomal_L12_arch"/>
    <property type="match status" value="1"/>
</dbReference>
<gene>
    <name evidence="4" type="primary">rpl12</name>
    <name evidence="6" type="ORF">DRJ31_03385</name>
</gene>
<dbReference type="CDD" id="cd05832">
    <property type="entry name" value="Ribosomal_L12p"/>
    <property type="match status" value="1"/>
</dbReference>
<evidence type="ECO:0000313" key="6">
    <source>
        <dbReference type="EMBL" id="RLE49863.1"/>
    </source>
</evidence>
<comment type="function">
    <text evidence="4">Forms part of the ribosomal stalk, playing a central role in the interaction of the ribosome with GTP-bound translation factors.</text>
</comment>
<evidence type="ECO:0000256" key="2">
    <source>
        <dbReference type="ARBA" id="ARBA00022980"/>
    </source>
</evidence>
<dbReference type="Pfam" id="PF00428">
    <property type="entry name" value="Ribosomal_60s"/>
    <property type="match status" value="1"/>
</dbReference>
<evidence type="ECO:0000256" key="5">
    <source>
        <dbReference type="SAM" id="MobiDB-lite"/>
    </source>
</evidence>
<dbReference type="PANTHER" id="PTHR45696:SF10">
    <property type="entry name" value="LARGE RIBOSOMAL SUBUNIT PROTEIN P1"/>
    <property type="match status" value="1"/>
</dbReference>
<evidence type="ECO:0000256" key="4">
    <source>
        <dbReference type="HAMAP-Rule" id="MF_01478"/>
    </source>
</evidence>
<accession>A0A497ER81</accession>
<feature type="compositionally biased region" description="Basic and acidic residues" evidence="5">
    <location>
        <begin position="81"/>
        <end position="94"/>
    </location>
</feature>
<evidence type="ECO:0000256" key="3">
    <source>
        <dbReference type="ARBA" id="ARBA00023274"/>
    </source>
</evidence>
<dbReference type="GO" id="GO:0005840">
    <property type="term" value="C:ribosome"/>
    <property type="evidence" value="ECO:0007669"/>
    <property type="project" value="UniProtKB-KW"/>
</dbReference>
<dbReference type="InterPro" id="IPR022295">
    <property type="entry name" value="Ribosomal_P1_arc"/>
</dbReference>
<dbReference type="AlphaFoldDB" id="A0A497ER81"/>
<comment type="similarity">
    <text evidence="1 4">Belongs to the eukaryotic ribosomal protein P1/P2 family.</text>
</comment>
<dbReference type="Proteomes" id="UP000278475">
    <property type="component" value="Unassembled WGS sequence"/>
</dbReference>
<dbReference type="FunFam" id="1.10.10.1410:FF:000002">
    <property type="entry name" value="60S acidic ribosomal protein P2"/>
    <property type="match status" value="1"/>
</dbReference>
<sequence length="109" mass="11438">MEYIYAGLLLHNAKQPITEENIKKVLQAAGIEVDEVKVKALVAALSEVNIDEAIKTTALPVAAVPAVTPATAPGTAPAAEKPTEEKKEEEKKEEASEEAVAEGLSALFG</sequence>
<dbReference type="InterPro" id="IPR038716">
    <property type="entry name" value="P1/P2_N_sf"/>
</dbReference>
<evidence type="ECO:0000256" key="1">
    <source>
        <dbReference type="ARBA" id="ARBA00005436"/>
    </source>
</evidence>
<comment type="caution">
    <text evidence="6">The sequence shown here is derived from an EMBL/GenBank/DDBJ whole genome shotgun (WGS) entry which is preliminary data.</text>
</comment>